<accession>A0A382W853</accession>
<feature type="non-terminal residue" evidence="1">
    <location>
        <position position="28"/>
    </location>
</feature>
<protein>
    <submittedName>
        <fullName evidence="1">Uncharacterized protein</fullName>
    </submittedName>
</protein>
<name>A0A382W853_9ZZZZ</name>
<reference evidence="1" key="1">
    <citation type="submission" date="2018-05" db="EMBL/GenBank/DDBJ databases">
        <authorList>
            <person name="Lanie J.A."/>
            <person name="Ng W.-L."/>
            <person name="Kazmierczak K.M."/>
            <person name="Andrzejewski T.M."/>
            <person name="Davidsen T.M."/>
            <person name="Wayne K.J."/>
            <person name="Tettelin H."/>
            <person name="Glass J.I."/>
            <person name="Rusch D."/>
            <person name="Podicherti R."/>
            <person name="Tsui H.-C.T."/>
            <person name="Winkler M.E."/>
        </authorList>
    </citation>
    <scope>NUCLEOTIDE SEQUENCE</scope>
</reference>
<sequence length="28" mass="3382">MPNIILCYFSMRNIERPKEMSVKHTNTK</sequence>
<gene>
    <name evidence="1" type="ORF">METZ01_LOCUS407846</name>
</gene>
<organism evidence="1">
    <name type="scientific">marine metagenome</name>
    <dbReference type="NCBI Taxonomy" id="408172"/>
    <lineage>
        <taxon>unclassified sequences</taxon>
        <taxon>metagenomes</taxon>
        <taxon>ecological metagenomes</taxon>
    </lineage>
</organism>
<proteinExistence type="predicted"/>
<evidence type="ECO:0000313" key="1">
    <source>
        <dbReference type="EMBL" id="SVD54992.1"/>
    </source>
</evidence>
<dbReference type="AlphaFoldDB" id="A0A382W853"/>
<dbReference type="EMBL" id="UINC01157801">
    <property type="protein sequence ID" value="SVD54992.1"/>
    <property type="molecule type" value="Genomic_DNA"/>
</dbReference>